<name>A0ABQ1U8D9_9NOCA</name>
<evidence type="ECO:0000313" key="1">
    <source>
        <dbReference type="EMBL" id="GGF10475.1"/>
    </source>
</evidence>
<dbReference type="Pfam" id="PF00300">
    <property type="entry name" value="His_Phos_1"/>
    <property type="match status" value="1"/>
</dbReference>
<proteinExistence type="predicted"/>
<organism evidence="1 2">
    <name type="scientific">Williamsia phyllosphaerae</name>
    <dbReference type="NCBI Taxonomy" id="885042"/>
    <lineage>
        <taxon>Bacteria</taxon>
        <taxon>Bacillati</taxon>
        <taxon>Actinomycetota</taxon>
        <taxon>Actinomycetes</taxon>
        <taxon>Mycobacteriales</taxon>
        <taxon>Nocardiaceae</taxon>
        <taxon>Williamsia</taxon>
    </lineage>
</organism>
<dbReference type="InterPro" id="IPR050275">
    <property type="entry name" value="PGM_Phosphatase"/>
</dbReference>
<accession>A0ABQ1U8D9</accession>
<dbReference type="Gene3D" id="3.40.50.1240">
    <property type="entry name" value="Phosphoglycerate mutase-like"/>
    <property type="match status" value="1"/>
</dbReference>
<reference evidence="2" key="1">
    <citation type="journal article" date="2019" name="Int. J. Syst. Evol. Microbiol.">
        <title>The Global Catalogue of Microorganisms (GCM) 10K type strain sequencing project: providing services to taxonomists for standard genome sequencing and annotation.</title>
        <authorList>
            <consortium name="The Broad Institute Genomics Platform"/>
            <consortium name="The Broad Institute Genome Sequencing Center for Infectious Disease"/>
            <person name="Wu L."/>
            <person name="Ma J."/>
        </authorList>
    </citation>
    <scope>NUCLEOTIDE SEQUENCE [LARGE SCALE GENOMIC DNA]</scope>
    <source>
        <strain evidence="2">CCM 7855</strain>
    </source>
</reference>
<evidence type="ECO:0000313" key="2">
    <source>
        <dbReference type="Proteomes" id="UP000632454"/>
    </source>
</evidence>
<dbReference type="Proteomes" id="UP000632454">
    <property type="component" value="Unassembled WGS sequence"/>
</dbReference>
<dbReference type="InterPro" id="IPR029033">
    <property type="entry name" value="His_PPase_superfam"/>
</dbReference>
<gene>
    <name evidence="1" type="ORF">GCM10007298_03050</name>
</gene>
<keyword evidence="2" id="KW-1185">Reference proteome</keyword>
<dbReference type="EMBL" id="BMCS01000001">
    <property type="protein sequence ID" value="GGF10475.1"/>
    <property type="molecule type" value="Genomic_DNA"/>
</dbReference>
<dbReference type="PANTHER" id="PTHR48100">
    <property type="entry name" value="BROAD-SPECIFICITY PHOSPHATASE YOR283W-RELATED"/>
    <property type="match status" value="1"/>
</dbReference>
<dbReference type="SUPFAM" id="SSF53254">
    <property type="entry name" value="Phosphoglycerate mutase-like"/>
    <property type="match status" value="1"/>
</dbReference>
<sequence length="186" mass="20165">MSRIILVRHGRTVLNAEDRLRGLADPELDSIGIDQAKAVAADIARLNPHVVWSSPLERAVRTATIIADAAAIAHHVDARLNDRDYGEWTGELRSEVIRLFGRVDAAPGVEPQSDVFERVWPAVVDAAQTATSGPVVLVSHDAVLRPILESIIGGTIDETIAPGSCHLISEDGNRWSVQAMNWKVDS</sequence>
<protein>
    <submittedName>
        <fullName evidence="1">Phosphoglycerate mutase</fullName>
    </submittedName>
</protein>
<dbReference type="RefSeq" id="WP_188486269.1">
    <property type="nucleotide sequence ID" value="NZ_BMCS01000001.1"/>
</dbReference>
<dbReference type="PANTHER" id="PTHR48100:SF1">
    <property type="entry name" value="HISTIDINE PHOSPHATASE FAMILY PROTEIN-RELATED"/>
    <property type="match status" value="1"/>
</dbReference>
<dbReference type="CDD" id="cd07067">
    <property type="entry name" value="HP_PGM_like"/>
    <property type="match status" value="1"/>
</dbReference>
<dbReference type="InterPro" id="IPR013078">
    <property type="entry name" value="His_Pase_superF_clade-1"/>
</dbReference>
<dbReference type="SMART" id="SM00855">
    <property type="entry name" value="PGAM"/>
    <property type="match status" value="1"/>
</dbReference>
<comment type="caution">
    <text evidence="1">The sequence shown here is derived from an EMBL/GenBank/DDBJ whole genome shotgun (WGS) entry which is preliminary data.</text>
</comment>